<keyword evidence="8" id="KW-0539">Nucleus</keyword>
<dbReference type="EC" id="2.3.1.257" evidence="4"/>
<sequence>MADLNQPRVKRRRVAENPIKTVNNKDDQTFISHHLRPSSPSWTSWVHPKTSSSYSLSLKSAGNLSKTELQACFDLVEETSRADYEPSSIGWIPSRKKAEMKSPELKYILVKDGEANLCGFTSLMPTWEEGQPVVYCYEIHLKAELRGTGLAQQLIGYHEKVAANTSPIEKVMLTCFLSNKSALKFYGKLGFTKDDISPGPRTLRGGKIIEPDYVILSKEVARRSNTESNEPAS</sequence>
<evidence type="ECO:0000256" key="2">
    <source>
        <dbReference type="ARBA" id="ARBA00004496"/>
    </source>
</evidence>
<dbReference type="EMBL" id="JAGTJQ010000011">
    <property type="protein sequence ID" value="KAH7018375.1"/>
    <property type="molecule type" value="Genomic_DNA"/>
</dbReference>
<keyword evidence="6" id="KW-0963">Cytoplasm</keyword>
<dbReference type="GO" id="GO:0043998">
    <property type="term" value="F:histone H2A acetyltransferase activity"/>
    <property type="evidence" value="ECO:0007669"/>
    <property type="project" value="InterPro"/>
</dbReference>
<keyword evidence="14" id="KW-1185">Reference proteome</keyword>
<name>A0A9P9BJS0_9PEZI</name>
<evidence type="ECO:0000256" key="1">
    <source>
        <dbReference type="ARBA" id="ARBA00004123"/>
    </source>
</evidence>
<keyword evidence="9" id="KW-0012">Acyltransferase</keyword>
<evidence type="ECO:0000256" key="4">
    <source>
        <dbReference type="ARBA" id="ARBA00012950"/>
    </source>
</evidence>
<dbReference type="PANTHER" id="PTHR20531:SF1">
    <property type="entry name" value="N-ALPHA-ACETYLTRANSFERASE 40"/>
    <property type="match status" value="1"/>
</dbReference>
<evidence type="ECO:0000313" key="13">
    <source>
        <dbReference type="EMBL" id="KAH7018375.1"/>
    </source>
</evidence>
<evidence type="ECO:0000256" key="8">
    <source>
        <dbReference type="ARBA" id="ARBA00023242"/>
    </source>
</evidence>
<dbReference type="InterPro" id="IPR039949">
    <property type="entry name" value="NAA40"/>
</dbReference>
<evidence type="ECO:0000256" key="10">
    <source>
        <dbReference type="ARBA" id="ARBA00047821"/>
    </source>
</evidence>
<evidence type="ECO:0000259" key="12">
    <source>
        <dbReference type="PROSITE" id="PS51186"/>
    </source>
</evidence>
<proteinExistence type="inferred from homology"/>
<dbReference type="GO" id="GO:0005634">
    <property type="term" value="C:nucleus"/>
    <property type="evidence" value="ECO:0007669"/>
    <property type="project" value="UniProtKB-SubCell"/>
</dbReference>
<dbReference type="InterPro" id="IPR000182">
    <property type="entry name" value="GNAT_dom"/>
</dbReference>
<gene>
    <name evidence="13" type="ORF">B0I36DRAFT_38599</name>
</gene>
<dbReference type="PANTHER" id="PTHR20531">
    <property type="entry name" value="N-ALPHA-ACETYLTRANSFERASE 40"/>
    <property type="match status" value="1"/>
</dbReference>
<organism evidence="13 14">
    <name type="scientific">Microdochium trichocladiopsis</name>
    <dbReference type="NCBI Taxonomy" id="1682393"/>
    <lineage>
        <taxon>Eukaryota</taxon>
        <taxon>Fungi</taxon>
        <taxon>Dikarya</taxon>
        <taxon>Ascomycota</taxon>
        <taxon>Pezizomycotina</taxon>
        <taxon>Sordariomycetes</taxon>
        <taxon>Xylariomycetidae</taxon>
        <taxon>Xylariales</taxon>
        <taxon>Microdochiaceae</taxon>
        <taxon>Microdochium</taxon>
    </lineage>
</organism>
<accession>A0A9P9BJS0</accession>
<dbReference type="AlphaFoldDB" id="A0A9P9BJS0"/>
<dbReference type="GeneID" id="70190636"/>
<comment type="caution">
    <text evidence="13">The sequence shown here is derived from an EMBL/GenBank/DDBJ whole genome shotgun (WGS) entry which is preliminary data.</text>
</comment>
<evidence type="ECO:0000313" key="14">
    <source>
        <dbReference type="Proteomes" id="UP000756346"/>
    </source>
</evidence>
<dbReference type="GO" id="GO:0005737">
    <property type="term" value="C:cytoplasm"/>
    <property type="evidence" value="ECO:0007669"/>
    <property type="project" value="UniProtKB-SubCell"/>
</dbReference>
<reference evidence="13" key="1">
    <citation type="journal article" date="2021" name="Nat. Commun.">
        <title>Genetic determinants of endophytism in the Arabidopsis root mycobiome.</title>
        <authorList>
            <person name="Mesny F."/>
            <person name="Miyauchi S."/>
            <person name="Thiergart T."/>
            <person name="Pickel B."/>
            <person name="Atanasova L."/>
            <person name="Karlsson M."/>
            <person name="Huettel B."/>
            <person name="Barry K.W."/>
            <person name="Haridas S."/>
            <person name="Chen C."/>
            <person name="Bauer D."/>
            <person name="Andreopoulos W."/>
            <person name="Pangilinan J."/>
            <person name="LaButti K."/>
            <person name="Riley R."/>
            <person name="Lipzen A."/>
            <person name="Clum A."/>
            <person name="Drula E."/>
            <person name="Henrissat B."/>
            <person name="Kohler A."/>
            <person name="Grigoriev I.V."/>
            <person name="Martin F.M."/>
            <person name="Hacquard S."/>
        </authorList>
    </citation>
    <scope>NUCLEOTIDE SEQUENCE</scope>
    <source>
        <strain evidence="13">MPI-CAGE-CH-0230</strain>
    </source>
</reference>
<comment type="similarity">
    <text evidence="3">Belongs to the acetyltransferase family. NAA40 subfamily.</text>
</comment>
<dbReference type="GO" id="GO:1990189">
    <property type="term" value="F:protein N-terminal-serine acetyltransferase activity"/>
    <property type="evidence" value="ECO:0007669"/>
    <property type="project" value="UniProtKB-EC"/>
</dbReference>
<evidence type="ECO:0000256" key="3">
    <source>
        <dbReference type="ARBA" id="ARBA00008870"/>
    </source>
</evidence>
<dbReference type="OrthoDB" id="424551at2759"/>
<keyword evidence="7" id="KW-0808">Transferase</keyword>
<comment type="subcellular location">
    <subcellularLocation>
        <location evidence="2">Cytoplasm</location>
    </subcellularLocation>
    <subcellularLocation>
        <location evidence="1">Nucleus</location>
    </subcellularLocation>
</comment>
<evidence type="ECO:0000256" key="6">
    <source>
        <dbReference type="ARBA" id="ARBA00022490"/>
    </source>
</evidence>
<feature type="domain" description="N-acetyltransferase" evidence="12">
    <location>
        <begin position="59"/>
        <end position="210"/>
    </location>
</feature>
<dbReference type="Gene3D" id="3.40.630.30">
    <property type="match status" value="1"/>
</dbReference>
<dbReference type="SUPFAM" id="SSF55729">
    <property type="entry name" value="Acyl-CoA N-acyltransferases (Nat)"/>
    <property type="match status" value="1"/>
</dbReference>
<evidence type="ECO:0000256" key="11">
    <source>
        <dbReference type="ARBA" id="ARBA00049524"/>
    </source>
</evidence>
<evidence type="ECO:0000256" key="7">
    <source>
        <dbReference type="ARBA" id="ARBA00022679"/>
    </source>
</evidence>
<comment type="catalytic activity">
    <reaction evidence="10">
        <text>N-terminal L-seryl-[histone H2A] + acetyl-CoA = N-terminal N(alpha)-acetyl-L-seryl-[histone H2A] + CoA + H(+)</text>
        <dbReference type="Rhea" id="RHEA:50600"/>
        <dbReference type="Rhea" id="RHEA-COMP:12742"/>
        <dbReference type="Rhea" id="RHEA-COMP:12744"/>
        <dbReference type="ChEBI" id="CHEBI:15378"/>
        <dbReference type="ChEBI" id="CHEBI:57287"/>
        <dbReference type="ChEBI" id="CHEBI:57288"/>
        <dbReference type="ChEBI" id="CHEBI:64738"/>
        <dbReference type="ChEBI" id="CHEBI:83690"/>
        <dbReference type="EC" id="2.3.1.257"/>
    </reaction>
</comment>
<comment type="catalytic activity">
    <reaction evidence="11">
        <text>N-terminal L-seryl-[histone H4] + acetyl-CoA = N-terminal N(alpha)-acetyl-L-seryl-[histone H4] + CoA + H(+)</text>
        <dbReference type="Rhea" id="RHEA:50596"/>
        <dbReference type="Rhea" id="RHEA-COMP:12740"/>
        <dbReference type="Rhea" id="RHEA-COMP:12743"/>
        <dbReference type="ChEBI" id="CHEBI:15378"/>
        <dbReference type="ChEBI" id="CHEBI:57287"/>
        <dbReference type="ChEBI" id="CHEBI:57288"/>
        <dbReference type="ChEBI" id="CHEBI:64738"/>
        <dbReference type="ChEBI" id="CHEBI:83690"/>
        <dbReference type="EC" id="2.3.1.257"/>
    </reaction>
</comment>
<dbReference type="PROSITE" id="PS51186">
    <property type="entry name" value="GNAT"/>
    <property type="match status" value="1"/>
</dbReference>
<dbReference type="InterPro" id="IPR016181">
    <property type="entry name" value="Acyl_CoA_acyltransferase"/>
</dbReference>
<dbReference type="Pfam" id="PF00583">
    <property type="entry name" value="Acetyltransf_1"/>
    <property type="match status" value="1"/>
</dbReference>
<evidence type="ECO:0000256" key="5">
    <source>
        <dbReference type="ARBA" id="ARBA00015043"/>
    </source>
</evidence>
<protein>
    <recommendedName>
        <fullName evidence="5">N-alpha-acetyltransferase 40</fullName>
        <ecNumber evidence="4">2.3.1.257</ecNumber>
    </recommendedName>
</protein>
<evidence type="ECO:0000256" key="9">
    <source>
        <dbReference type="ARBA" id="ARBA00023315"/>
    </source>
</evidence>
<dbReference type="RefSeq" id="XP_046006642.1">
    <property type="nucleotide sequence ID" value="XM_046161090.1"/>
</dbReference>
<dbReference type="Proteomes" id="UP000756346">
    <property type="component" value="Unassembled WGS sequence"/>
</dbReference>
<dbReference type="GO" id="GO:0010485">
    <property type="term" value="F:histone H4 acetyltransferase activity"/>
    <property type="evidence" value="ECO:0007669"/>
    <property type="project" value="InterPro"/>
</dbReference>